<dbReference type="InterPro" id="IPR013078">
    <property type="entry name" value="His_Pase_superF_clade-1"/>
</dbReference>
<dbReference type="AlphaFoldDB" id="A0A9P6CZ20"/>
<accession>A0A9P6CZ20</accession>
<keyword evidence="5" id="KW-1185">Reference proteome</keyword>
<evidence type="ECO:0000313" key="4">
    <source>
        <dbReference type="EMBL" id="KAF9484702.1"/>
    </source>
</evidence>
<evidence type="ECO:0000313" key="5">
    <source>
        <dbReference type="Proteomes" id="UP000807469"/>
    </source>
</evidence>
<protein>
    <submittedName>
        <fullName evidence="4">Phosphoglycerate mutase-like protein</fullName>
    </submittedName>
</protein>
<dbReference type="InterPro" id="IPR029033">
    <property type="entry name" value="His_PPase_superfam"/>
</dbReference>
<dbReference type="PROSITE" id="PS00175">
    <property type="entry name" value="PG_MUTASE"/>
    <property type="match status" value="1"/>
</dbReference>
<proteinExistence type="predicted"/>
<dbReference type="InterPro" id="IPR051695">
    <property type="entry name" value="Phosphoglycerate_Mutase"/>
</dbReference>
<reference evidence="4" key="1">
    <citation type="submission" date="2020-11" db="EMBL/GenBank/DDBJ databases">
        <authorList>
            <consortium name="DOE Joint Genome Institute"/>
            <person name="Ahrendt S."/>
            <person name="Riley R."/>
            <person name="Andreopoulos W."/>
            <person name="Labutti K."/>
            <person name="Pangilinan J."/>
            <person name="Ruiz-Duenas F.J."/>
            <person name="Barrasa J.M."/>
            <person name="Sanchez-Garcia M."/>
            <person name="Camarero S."/>
            <person name="Miyauchi S."/>
            <person name="Serrano A."/>
            <person name="Linde D."/>
            <person name="Babiker R."/>
            <person name="Drula E."/>
            <person name="Ayuso-Fernandez I."/>
            <person name="Pacheco R."/>
            <person name="Padilla G."/>
            <person name="Ferreira P."/>
            <person name="Barriuso J."/>
            <person name="Kellner H."/>
            <person name="Castanera R."/>
            <person name="Alfaro M."/>
            <person name="Ramirez L."/>
            <person name="Pisabarro A.G."/>
            <person name="Kuo A."/>
            <person name="Tritt A."/>
            <person name="Lipzen A."/>
            <person name="He G."/>
            <person name="Yan M."/>
            <person name="Ng V."/>
            <person name="Cullen D."/>
            <person name="Martin F."/>
            <person name="Rosso M.-N."/>
            <person name="Henrissat B."/>
            <person name="Hibbett D."/>
            <person name="Martinez A.T."/>
            <person name="Grigoriev I.V."/>
        </authorList>
    </citation>
    <scope>NUCLEOTIDE SEQUENCE</scope>
    <source>
        <strain evidence="4">CIRM-BRFM 674</strain>
    </source>
</reference>
<evidence type="ECO:0000256" key="3">
    <source>
        <dbReference type="PIRSR" id="PIRSR613078-2"/>
    </source>
</evidence>
<dbReference type="GO" id="GO:0004331">
    <property type="term" value="F:fructose-2,6-bisphosphate 2-phosphatase activity"/>
    <property type="evidence" value="ECO:0007669"/>
    <property type="project" value="TreeGrafter"/>
</dbReference>
<dbReference type="SUPFAM" id="SSF53254">
    <property type="entry name" value="Phosphoglycerate mutase-like"/>
    <property type="match status" value="1"/>
</dbReference>
<dbReference type="PANTHER" id="PTHR46517:SF1">
    <property type="entry name" value="FRUCTOSE-2,6-BISPHOSPHATASE TIGAR"/>
    <property type="match status" value="1"/>
</dbReference>
<dbReference type="SMART" id="SM00855">
    <property type="entry name" value="PGAM"/>
    <property type="match status" value="1"/>
</dbReference>
<evidence type="ECO:0000256" key="1">
    <source>
        <dbReference type="ARBA" id="ARBA00022801"/>
    </source>
</evidence>
<feature type="active site" description="Tele-phosphohistidine intermediate" evidence="2">
    <location>
        <position position="13"/>
    </location>
</feature>
<name>A0A9P6CZ20_9AGAR</name>
<organism evidence="4 5">
    <name type="scientific">Pholiota conissans</name>
    <dbReference type="NCBI Taxonomy" id="109636"/>
    <lineage>
        <taxon>Eukaryota</taxon>
        <taxon>Fungi</taxon>
        <taxon>Dikarya</taxon>
        <taxon>Basidiomycota</taxon>
        <taxon>Agaricomycotina</taxon>
        <taxon>Agaricomycetes</taxon>
        <taxon>Agaricomycetidae</taxon>
        <taxon>Agaricales</taxon>
        <taxon>Agaricineae</taxon>
        <taxon>Strophariaceae</taxon>
        <taxon>Pholiota</taxon>
    </lineage>
</organism>
<dbReference type="PANTHER" id="PTHR46517">
    <property type="entry name" value="FRUCTOSE-2,6-BISPHOSPHATASE TIGAR"/>
    <property type="match status" value="1"/>
</dbReference>
<feature type="binding site" evidence="3">
    <location>
        <begin position="12"/>
        <end position="19"/>
    </location>
    <ligand>
        <name>substrate</name>
    </ligand>
</feature>
<dbReference type="GO" id="GO:0043456">
    <property type="term" value="P:regulation of pentose-phosphate shunt"/>
    <property type="evidence" value="ECO:0007669"/>
    <property type="project" value="TreeGrafter"/>
</dbReference>
<dbReference type="CDD" id="cd07067">
    <property type="entry name" value="HP_PGM_like"/>
    <property type="match status" value="1"/>
</dbReference>
<dbReference type="OrthoDB" id="354304at2759"/>
<dbReference type="Gene3D" id="3.40.50.1240">
    <property type="entry name" value="Phosphoglycerate mutase-like"/>
    <property type="match status" value="1"/>
</dbReference>
<dbReference type="EMBL" id="MU155141">
    <property type="protein sequence ID" value="KAF9484702.1"/>
    <property type="molecule type" value="Genomic_DNA"/>
</dbReference>
<keyword evidence="1" id="KW-0378">Hydrolase</keyword>
<gene>
    <name evidence="4" type="ORF">BDN70DRAFT_928175</name>
</gene>
<dbReference type="Pfam" id="PF00300">
    <property type="entry name" value="His_Phos_1"/>
    <property type="match status" value="1"/>
</dbReference>
<comment type="caution">
    <text evidence="4">The sequence shown here is derived from an EMBL/GenBank/DDBJ whole genome shotgun (WGS) entry which is preliminary data.</text>
</comment>
<feature type="binding site" evidence="3">
    <location>
        <position position="62"/>
    </location>
    <ligand>
        <name>substrate</name>
    </ligand>
</feature>
<feature type="active site" description="Proton donor/acceptor" evidence="2">
    <location>
        <position position="87"/>
    </location>
</feature>
<dbReference type="Proteomes" id="UP000807469">
    <property type="component" value="Unassembled WGS sequence"/>
</dbReference>
<evidence type="ECO:0000256" key="2">
    <source>
        <dbReference type="PIRSR" id="PIRSR613078-1"/>
    </source>
</evidence>
<dbReference type="GO" id="GO:0005829">
    <property type="term" value="C:cytosol"/>
    <property type="evidence" value="ECO:0007669"/>
    <property type="project" value="TreeGrafter"/>
</dbReference>
<sequence length="208" mass="22298">MTSETRRVYLVRHGETQANRDGIIQGQQDTVLNAMGEEQARLVGEALKDVEFRLAFSSDLSRAVKTAEAILAHHPGVELVKEKALRERFMGTMEGQSVKQLGGLSAHGAETAKAFGRRGMEWWQTRIAGDGSPGNVLVTSHGGLITSLVRALVDSGKVRCARGVRVGTCVNASVTVIDVGKRSLVQYADAGHLTSTVVESNADEIEAT</sequence>
<dbReference type="GO" id="GO:0045820">
    <property type="term" value="P:negative regulation of glycolytic process"/>
    <property type="evidence" value="ECO:0007669"/>
    <property type="project" value="TreeGrafter"/>
</dbReference>
<dbReference type="InterPro" id="IPR001345">
    <property type="entry name" value="PG/BPGM_mutase_AS"/>
</dbReference>